<organism evidence="2 3">
    <name type="scientific">Arthrobacter glacialis</name>
    <dbReference type="NCBI Taxonomy" id="1664"/>
    <lineage>
        <taxon>Bacteria</taxon>
        <taxon>Bacillati</taxon>
        <taxon>Actinomycetota</taxon>
        <taxon>Actinomycetes</taxon>
        <taxon>Micrococcales</taxon>
        <taxon>Micrococcaceae</taxon>
        <taxon>Arthrobacter</taxon>
    </lineage>
</organism>
<dbReference type="Gene3D" id="3.20.20.190">
    <property type="entry name" value="Phosphatidylinositol (PI) phosphodiesterase"/>
    <property type="match status" value="1"/>
</dbReference>
<sequence length="94" mass="10132">MVALVLSGVALRRLAFRCLWVTYTLVAKLDQTVAAVREGSGTATHAPENSIASFLLAERSGATELELDIRIPRDGVPIVLHDATLHGWPANLAR</sequence>
<name>A0A2S3ZRK4_ARTGL</name>
<evidence type="ECO:0000313" key="2">
    <source>
        <dbReference type="EMBL" id="POH71868.1"/>
    </source>
</evidence>
<accession>A0A2S3ZRK4</accession>
<dbReference type="AlphaFoldDB" id="A0A2S3ZRK4"/>
<dbReference type="GO" id="GO:0008889">
    <property type="term" value="F:glycerophosphodiester phosphodiesterase activity"/>
    <property type="evidence" value="ECO:0007669"/>
    <property type="project" value="TreeGrafter"/>
</dbReference>
<comment type="caution">
    <text evidence="2">The sequence shown here is derived from an EMBL/GenBank/DDBJ whole genome shotgun (WGS) entry which is preliminary data.</text>
</comment>
<dbReference type="GO" id="GO:0070291">
    <property type="term" value="P:N-acylethanolamine metabolic process"/>
    <property type="evidence" value="ECO:0007669"/>
    <property type="project" value="TreeGrafter"/>
</dbReference>
<dbReference type="PANTHER" id="PTHR46320:SF1">
    <property type="entry name" value="GLYCEROPHOSPHODIESTER PHOSPHODIESTERASE 1"/>
    <property type="match status" value="1"/>
</dbReference>
<feature type="domain" description="GP-PDE" evidence="1">
    <location>
        <begin position="31"/>
        <end position="94"/>
    </location>
</feature>
<dbReference type="GO" id="GO:0006644">
    <property type="term" value="P:phospholipid metabolic process"/>
    <property type="evidence" value="ECO:0007669"/>
    <property type="project" value="TreeGrafter"/>
</dbReference>
<dbReference type="Proteomes" id="UP000237061">
    <property type="component" value="Unassembled WGS sequence"/>
</dbReference>
<proteinExistence type="predicted"/>
<dbReference type="Pfam" id="PF03009">
    <property type="entry name" value="GDPD"/>
    <property type="match status" value="1"/>
</dbReference>
<dbReference type="PANTHER" id="PTHR46320">
    <property type="entry name" value="GLYCEROPHOSPHODIESTER PHOSPHODIESTERASE 1"/>
    <property type="match status" value="1"/>
</dbReference>
<dbReference type="InterPro" id="IPR017946">
    <property type="entry name" value="PLC-like_Pdiesterase_TIM-brl"/>
</dbReference>
<dbReference type="SUPFAM" id="SSF51695">
    <property type="entry name" value="PLC-like phosphodiesterases"/>
    <property type="match status" value="1"/>
</dbReference>
<dbReference type="GO" id="GO:0005886">
    <property type="term" value="C:plasma membrane"/>
    <property type="evidence" value="ECO:0007669"/>
    <property type="project" value="TreeGrafter"/>
</dbReference>
<dbReference type="OrthoDB" id="5241788at2"/>
<protein>
    <recommendedName>
        <fullName evidence="1">GP-PDE domain-containing protein</fullName>
    </recommendedName>
</protein>
<evidence type="ECO:0000259" key="1">
    <source>
        <dbReference type="PROSITE" id="PS51704"/>
    </source>
</evidence>
<reference evidence="2 3" key="1">
    <citation type="submission" date="2018-01" db="EMBL/GenBank/DDBJ databases">
        <title>Arthrobacter sp. nov., from glaciers in China.</title>
        <authorList>
            <person name="Liu Q."/>
            <person name="Xin Y.-H."/>
        </authorList>
    </citation>
    <scope>NUCLEOTIDE SEQUENCE [LARGE SCALE GENOMIC DNA]</scope>
    <source>
        <strain evidence="2 3">HLT2-12-2</strain>
    </source>
</reference>
<gene>
    <name evidence="2" type="ORF">CVS27_18940</name>
</gene>
<dbReference type="EMBL" id="PPXC01000021">
    <property type="protein sequence ID" value="POH71868.1"/>
    <property type="molecule type" value="Genomic_DNA"/>
</dbReference>
<keyword evidence="3" id="KW-1185">Reference proteome</keyword>
<dbReference type="PROSITE" id="PS51704">
    <property type="entry name" value="GP_PDE"/>
    <property type="match status" value="1"/>
</dbReference>
<evidence type="ECO:0000313" key="3">
    <source>
        <dbReference type="Proteomes" id="UP000237061"/>
    </source>
</evidence>
<dbReference type="InterPro" id="IPR030395">
    <property type="entry name" value="GP_PDE_dom"/>
</dbReference>
<dbReference type="GO" id="GO:0006580">
    <property type="term" value="P:ethanolamine metabolic process"/>
    <property type="evidence" value="ECO:0007669"/>
    <property type="project" value="TreeGrafter"/>
</dbReference>